<accession>A0ABN2BE91</accession>
<dbReference type="Gene3D" id="1.10.260.40">
    <property type="entry name" value="lambda repressor-like DNA-binding domains"/>
    <property type="match status" value="1"/>
</dbReference>
<dbReference type="CDD" id="cd00093">
    <property type="entry name" value="HTH_XRE"/>
    <property type="match status" value="1"/>
</dbReference>
<evidence type="ECO:0000313" key="2">
    <source>
        <dbReference type="EMBL" id="GAA1538025.1"/>
    </source>
</evidence>
<protein>
    <recommendedName>
        <fullName evidence="1">HTH cro/C1-type domain-containing protein</fullName>
    </recommendedName>
</protein>
<dbReference type="Proteomes" id="UP001501288">
    <property type="component" value="Unassembled WGS sequence"/>
</dbReference>
<evidence type="ECO:0000313" key="3">
    <source>
        <dbReference type="Proteomes" id="UP001501288"/>
    </source>
</evidence>
<gene>
    <name evidence="2" type="ORF">GCM10009762_09640</name>
</gene>
<comment type="caution">
    <text evidence="2">The sequence shown here is derived from an EMBL/GenBank/DDBJ whole genome shotgun (WGS) entry which is preliminary data.</text>
</comment>
<evidence type="ECO:0000259" key="1">
    <source>
        <dbReference type="PROSITE" id="PS50943"/>
    </source>
</evidence>
<dbReference type="EMBL" id="BAAANV010000030">
    <property type="protein sequence ID" value="GAA1538025.1"/>
    <property type="molecule type" value="Genomic_DNA"/>
</dbReference>
<dbReference type="SMART" id="SM00530">
    <property type="entry name" value="HTH_XRE"/>
    <property type="match status" value="1"/>
</dbReference>
<dbReference type="PROSITE" id="PS50943">
    <property type="entry name" value="HTH_CROC1"/>
    <property type="match status" value="1"/>
</dbReference>
<dbReference type="InterPro" id="IPR010982">
    <property type="entry name" value="Lambda_DNA-bd_dom_sf"/>
</dbReference>
<dbReference type="InterPro" id="IPR001387">
    <property type="entry name" value="Cro/C1-type_HTH"/>
</dbReference>
<dbReference type="Pfam" id="PF01381">
    <property type="entry name" value="HTH_3"/>
    <property type="match status" value="1"/>
</dbReference>
<keyword evidence="3" id="KW-1185">Reference proteome</keyword>
<reference evidence="2 3" key="1">
    <citation type="journal article" date="2019" name="Int. J. Syst. Evol. Microbiol.">
        <title>The Global Catalogue of Microorganisms (GCM) 10K type strain sequencing project: providing services to taxonomists for standard genome sequencing and annotation.</title>
        <authorList>
            <consortium name="The Broad Institute Genomics Platform"/>
            <consortium name="The Broad Institute Genome Sequencing Center for Infectious Disease"/>
            <person name="Wu L."/>
            <person name="Ma J."/>
        </authorList>
    </citation>
    <scope>NUCLEOTIDE SEQUENCE [LARGE SCALE GENOMIC DNA]</scope>
    <source>
        <strain evidence="2 3">JCM 14588</strain>
    </source>
</reference>
<organism evidence="2 3">
    <name type="scientific">Dermacoccus barathri</name>
    <dbReference type="NCBI Taxonomy" id="322601"/>
    <lineage>
        <taxon>Bacteria</taxon>
        <taxon>Bacillati</taxon>
        <taxon>Actinomycetota</taxon>
        <taxon>Actinomycetes</taxon>
        <taxon>Micrococcales</taxon>
        <taxon>Dermacoccaceae</taxon>
        <taxon>Dermacoccus</taxon>
    </lineage>
</organism>
<feature type="domain" description="HTH cro/C1-type" evidence="1">
    <location>
        <begin position="22"/>
        <end position="74"/>
    </location>
</feature>
<sequence length="81" mass="9164">MVAVPQSNMDPDLSQLRAIFVNARARSGLTFEELAERSGLHRQTLTNIARGRANGDLRTWLLLARAFDTRLDDLLEPVWES</sequence>
<dbReference type="SUPFAM" id="SSF47413">
    <property type="entry name" value="lambda repressor-like DNA-binding domains"/>
    <property type="match status" value="1"/>
</dbReference>
<name>A0ABN2BE91_9MICO</name>
<proteinExistence type="predicted"/>